<dbReference type="GO" id="GO:0005506">
    <property type="term" value="F:iron ion binding"/>
    <property type="evidence" value="ECO:0007669"/>
    <property type="project" value="InterPro"/>
</dbReference>
<sequence>MRRLLNAWLACATTTALRCATPPLKKTGPQTPTPFIDDSGLLDRFFMRVFTARVREELGGDARHGSDDFEGLIEEVRVLNARGPSPRAAQAAGRRILRRCFPPMVSPANGFRVEPLYDAYRQLFAHEVFRPYSAKLNAWVTRACSYWLMGASTVGDVETPDATWGDGAHQKLVVERCRFLEAGGCASACVNLCKIPTQRFFGEDMGLPLLMEPDYEDFSCTFSFGVAPPPLAVDEALDTPCFSQCPVAVQDRPRCHLVDDGDAEAALRDAIRAAPLPERQTAR</sequence>
<keyword evidence="1" id="KW-0732">Signal</keyword>
<keyword evidence="4" id="KW-1185">Reference proteome</keyword>
<dbReference type="OrthoDB" id="416096at2759"/>
<protein>
    <recommendedName>
        <fullName evidence="2">Beta-carotene isomerase D27-like C-terminal domain-containing protein</fullName>
    </recommendedName>
</protein>
<gene>
    <name evidence="3" type="ORF">AURANDRAFT_64975</name>
</gene>
<evidence type="ECO:0000256" key="1">
    <source>
        <dbReference type="SAM" id="SignalP"/>
    </source>
</evidence>
<dbReference type="Pfam" id="PF13225">
    <property type="entry name" value="D27-like_C"/>
    <property type="match status" value="1"/>
</dbReference>
<evidence type="ECO:0000259" key="2">
    <source>
        <dbReference type="Pfam" id="PF13225"/>
    </source>
</evidence>
<dbReference type="PANTHER" id="PTHR33591:SF2">
    <property type="entry name" value="BETA-CAROTENE ISOMERASE D27"/>
    <property type="match status" value="1"/>
</dbReference>
<dbReference type="Proteomes" id="UP000002729">
    <property type="component" value="Unassembled WGS sequence"/>
</dbReference>
<evidence type="ECO:0000313" key="4">
    <source>
        <dbReference type="Proteomes" id="UP000002729"/>
    </source>
</evidence>
<dbReference type="PANTHER" id="PTHR33591">
    <property type="entry name" value="BETA-CAROTENE ISOMERASE D27"/>
    <property type="match status" value="1"/>
</dbReference>
<dbReference type="KEGG" id="aaf:AURANDRAFT_64975"/>
<dbReference type="OMA" id="FAVMFSK"/>
<accession>F0YCF4</accession>
<dbReference type="InterPro" id="IPR025114">
    <property type="entry name" value="D27-like_C"/>
</dbReference>
<evidence type="ECO:0000313" key="3">
    <source>
        <dbReference type="EMBL" id="EGB07286.1"/>
    </source>
</evidence>
<organism evidence="4">
    <name type="scientific">Aureococcus anophagefferens</name>
    <name type="common">Harmful bloom alga</name>
    <dbReference type="NCBI Taxonomy" id="44056"/>
    <lineage>
        <taxon>Eukaryota</taxon>
        <taxon>Sar</taxon>
        <taxon>Stramenopiles</taxon>
        <taxon>Ochrophyta</taxon>
        <taxon>Pelagophyceae</taxon>
        <taxon>Pelagomonadales</taxon>
        <taxon>Pelagomonadaceae</taxon>
        <taxon>Aureococcus</taxon>
    </lineage>
</organism>
<dbReference type="eggNOG" id="ENOG502R5D2">
    <property type="taxonomic scope" value="Eukaryota"/>
</dbReference>
<dbReference type="EMBL" id="GL833131">
    <property type="protein sequence ID" value="EGB07286.1"/>
    <property type="molecule type" value="Genomic_DNA"/>
</dbReference>
<proteinExistence type="predicted"/>
<dbReference type="InterPro" id="IPR038938">
    <property type="entry name" value="D27-like"/>
</dbReference>
<feature type="signal peptide" evidence="1">
    <location>
        <begin position="1"/>
        <end position="19"/>
    </location>
</feature>
<dbReference type="GeneID" id="20225103"/>
<feature type="chain" id="PRO_5003264533" description="Beta-carotene isomerase D27-like C-terminal domain-containing protein" evidence="1">
    <location>
        <begin position="20"/>
        <end position="283"/>
    </location>
</feature>
<dbReference type="RefSeq" id="XP_009037919.1">
    <property type="nucleotide sequence ID" value="XM_009039671.1"/>
</dbReference>
<name>F0YCF4_AURAN</name>
<feature type="domain" description="Beta-carotene isomerase D27-like C-terminal" evidence="2">
    <location>
        <begin position="147"/>
        <end position="231"/>
    </location>
</feature>
<dbReference type="AlphaFoldDB" id="F0YCF4"/>
<reference evidence="3 4" key="1">
    <citation type="journal article" date="2011" name="Proc. Natl. Acad. Sci. U.S.A.">
        <title>Niche of harmful alga Aureococcus anophagefferens revealed through ecogenomics.</title>
        <authorList>
            <person name="Gobler C.J."/>
            <person name="Berry D.L."/>
            <person name="Dyhrman S.T."/>
            <person name="Wilhelm S.W."/>
            <person name="Salamov A."/>
            <person name="Lobanov A.V."/>
            <person name="Zhang Y."/>
            <person name="Collier J.L."/>
            <person name="Wurch L.L."/>
            <person name="Kustka A.B."/>
            <person name="Dill B.D."/>
            <person name="Shah M."/>
            <person name="VerBerkmoes N.C."/>
            <person name="Kuo A."/>
            <person name="Terry A."/>
            <person name="Pangilinan J."/>
            <person name="Lindquist E.A."/>
            <person name="Lucas S."/>
            <person name="Paulsen I.T."/>
            <person name="Hattenrath-Lehmann T.K."/>
            <person name="Talmage S.C."/>
            <person name="Walker E.A."/>
            <person name="Koch F."/>
            <person name="Burson A.M."/>
            <person name="Marcoval M.A."/>
            <person name="Tang Y.Z."/>
            <person name="Lecleir G.R."/>
            <person name="Coyne K.J."/>
            <person name="Berg G.M."/>
            <person name="Bertrand E.M."/>
            <person name="Saito M.A."/>
            <person name="Gladyshev V.N."/>
            <person name="Grigoriev I.V."/>
        </authorList>
    </citation>
    <scope>NUCLEOTIDE SEQUENCE [LARGE SCALE GENOMIC DNA]</scope>
    <source>
        <strain evidence="4">CCMP 1984</strain>
    </source>
</reference>
<dbReference type="InParanoid" id="F0YCF4"/>